<dbReference type="InterPro" id="IPR001412">
    <property type="entry name" value="aa-tRNA-synth_I_CS"/>
</dbReference>
<protein>
    <recommendedName>
        <fullName evidence="10">Leucine--tRNA ligase</fullName>
        <ecNumber evidence="10">6.1.1.4</ecNumber>
    </recommendedName>
    <alternativeName>
        <fullName evidence="10">Leucyl-tRNA synthetase</fullName>
        <shortName evidence="10">LeuRS</shortName>
    </alternativeName>
</protein>
<dbReference type="InterPro" id="IPR015413">
    <property type="entry name" value="Methionyl/Leucyl_tRNA_Synth"/>
</dbReference>
<keyword evidence="4 10" id="KW-0547">Nucleotide-binding</keyword>
<evidence type="ECO:0000256" key="1">
    <source>
        <dbReference type="ARBA" id="ARBA00005594"/>
    </source>
</evidence>
<dbReference type="SUPFAM" id="SSF47323">
    <property type="entry name" value="Anticodon-binding domain of a subclass of class I aminoacyl-tRNA synthetases"/>
    <property type="match status" value="1"/>
</dbReference>
<dbReference type="InterPro" id="IPR009008">
    <property type="entry name" value="Val/Leu/Ile-tRNA-synth_edit"/>
</dbReference>
<dbReference type="Gene3D" id="3.40.50.620">
    <property type="entry name" value="HUPs"/>
    <property type="match status" value="2"/>
</dbReference>
<dbReference type="InterPro" id="IPR002302">
    <property type="entry name" value="Leu-tRNA-ligase"/>
</dbReference>
<evidence type="ECO:0000256" key="10">
    <source>
        <dbReference type="HAMAP-Rule" id="MF_00049"/>
    </source>
</evidence>
<feature type="domain" description="Nudix hydrolase" evidence="11">
    <location>
        <begin position="415"/>
        <end position="556"/>
    </location>
</feature>
<dbReference type="HAMAP" id="MF_00049_B">
    <property type="entry name" value="Leu_tRNA_synth_B"/>
    <property type="match status" value="1"/>
</dbReference>
<dbReference type="EMBL" id="LBTN01000013">
    <property type="protein sequence ID" value="KKQ40735.1"/>
    <property type="molecule type" value="Genomic_DNA"/>
</dbReference>
<keyword evidence="2 10" id="KW-0963">Cytoplasm</keyword>
<comment type="catalytic activity">
    <reaction evidence="9 10">
        <text>tRNA(Leu) + L-leucine + ATP = L-leucyl-tRNA(Leu) + AMP + diphosphate</text>
        <dbReference type="Rhea" id="RHEA:11688"/>
        <dbReference type="Rhea" id="RHEA-COMP:9613"/>
        <dbReference type="Rhea" id="RHEA-COMP:9622"/>
        <dbReference type="ChEBI" id="CHEBI:30616"/>
        <dbReference type="ChEBI" id="CHEBI:33019"/>
        <dbReference type="ChEBI" id="CHEBI:57427"/>
        <dbReference type="ChEBI" id="CHEBI:78442"/>
        <dbReference type="ChEBI" id="CHEBI:78494"/>
        <dbReference type="ChEBI" id="CHEBI:456215"/>
        <dbReference type="EC" id="6.1.1.4"/>
    </reaction>
</comment>
<evidence type="ECO:0000259" key="11">
    <source>
        <dbReference type="PROSITE" id="PS51462"/>
    </source>
</evidence>
<comment type="caution">
    <text evidence="12">The sequence shown here is derived from an EMBL/GenBank/DDBJ whole genome shotgun (WGS) entry which is preliminary data.</text>
</comment>
<dbReference type="PANTHER" id="PTHR43740">
    <property type="entry name" value="LEUCYL-TRNA SYNTHETASE"/>
    <property type="match status" value="1"/>
</dbReference>
<comment type="subcellular location">
    <subcellularLocation>
        <location evidence="10">Cytoplasm</location>
    </subcellularLocation>
</comment>
<dbReference type="InterPro" id="IPR020084">
    <property type="entry name" value="NUDIX_hydrolase_CS"/>
</dbReference>
<dbReference type="InterPro" id="IPR000086">
    <property type="entry name" value="NUDIX_hydrolase_dom"/>
</dbReference>
<accession>A0A0G0HQ45</accession>
<dbReference type="InterPro" id="IPR013155">
    <property type="entry name" value="M/V/L/I-tRNA-synth_anticd-bd"/>
</dbReference>
<dbReference type="InterPro" id="IPR002300">
    <property type="entry name" value="aa-tRNA-synth_Ia"/>
</dbReference>
<dbReference type="GO" id="GO:0006429">
    <property type="term" value="P:leucyl-tRNA aminoacylation"/>
    <property type="evidence" value="ECO:0007669"/>
    <property type="project" value="UniProtKB-UniRule"/>
</dbReference>
<dbReference type="InterPro" id="IPR014729">
    <property type="entry name" value="Rossmann-like_a/b/a_fold"/>
</dbReference>
<dbReference type="Gene3D" id="3.10.20.590">
    <property type="match status" value="1"/>
</dbReference>
<keyword evidence="7 10" id="KW-0648">Protein biosynthesis</keyword>
<evidence type="ECO:0000313" key="12">
    <source>
        <dbReference type="EMBL" id="KKQ40735.1"/>
    </source>
</evidence>
<dbReference type="EC" id="6.1.1.4" evidence="10"/>
<dbReference type="PROSITE" id="PS00893">
    <property type="entry name" value="NUDIX_BOX"/>
    <property type="match status" value="1"/>
</dbReference>
<dbReference type="GO" id="GO:0005524">
    <property type="term" value="F:ATP binding"/>
    <property type="evidence" value="ECO:0007669"/>
    <property type="project" value="UniProtKB-UniRule"/>
</dbReference>
<dbReference type="Gene3D" id="3.90.79.10">
    <property type="entry name" value="Nucleoside Triphosphate Pyrophosphohydrolase"/>
    <property type="match status" value="1"/>
</dbReference>
<dbReference type="Pfam" id="PF09334">
    <property type="entry name" value="tRNA-synt_1g"/>
    <property type="match status" value="1"/>
</dbReference>
<sequence length="1000" mass="115174">MAEEHIFVRGARNKAVSCFFIYTLVKLRLPIKVIFDIYFYDLLSHKNIYSGIYKTKDNSDKPKYYVLDMFPYPSGAGLHVGHPKGYIATDVVARMKMMQGYNVLHPMGWDAFGLPAENYALKNKVHPSVATEENIKTFKKQLGLLGLTYDWDREVNTTDPEYYKWTQWAFIQMFKRGLAFESYEPINWCPECKTGLANEDLENGLCERCGSVVVQKPMRQWVLKITDYAERLLNDIDKLDKWPTSIKEMQKNWIGKSEGATVKFSVISNEGEKSALEVFTTRPDTLFGATYCVIAPEHELIMNQESRIKNYDEVKNYVENAKKKTTLERTDLQKEKTGVEVKGIKAINPVNNEELPIFVADYVLGGYGTGAIMAVPAHDERDFEFAKKYNLPIKRVVAPHFVDPANPPHSDLPTTRRKTIHVIIRNPKDGKVLLLNWFTNLTPSRPHLHTLVLGGIEEGENLAVAAIREAQEETGYKNFKFLKEVDLEVHTEYYTEHKGQNRYAEIHIVELELEDEEREKIPESELKNHEPVWVEEKEVPEKLNVIDGPIIWGAYKNGYFAFTEDGVTVNSEFLNNLKTPEAKTKIIAWLEEQGVGKRKVQYKLRDWVFSRQRYWGEPIPLVNCGKCGWVSVPELELPLKLPEVKNYEPSGTGESPLANIEKWVNTICPVCGGPAKRETNTMPQWAGSCWYYLAYCMLGKEKGVRSKEKYKWDKEKINYWNPVDLYVGGAEHATRHLIYARFWHKFLFDIGVVANEEPFTRLQNVGLILAEDGRKMSKRWNNVINPNDMVDQFGADAMRLYEMFMGPFDQPCAWSTNGVVGTRRFLEKVWWLSEKVNDLEDNKTNEKTKLDTLLHQTIKKVTEDIEAMRYNTAISQLMILVNEMSKENQLFLTHYSLLLQLLAPFAPHVSEELWYELGNNESIFESVWPQCDNALAKSETFTLAIQINGKLRETIEVSADISEEEAKAQVLALPQIQKWLEDKEPKKIIYVKGKLISIVV</sequence>
<comment type="similarity">
    <text evidence="1 10">Belongs to the class-I aminoacyl-tRNA synthetase family.</text>
</comment>
<gene>
    <name evidence="10" type="primary">leuS</name>
    <name evidence="12" type="ORF">US58_C0013G0035</name>
</gene>
<keyword evidence="3 10" id="KW-0436">Ligase</keyword>
<dbReference type="FunFam" id="3.40.50.620:FF:000077">
    <property type="entry name" value="Leucine--tRNA ligase"/>
    <property type="match status" value="1"/>
</dbReference>
<dbReference type="CDD" id="cd07958">
    <property type="entry name" value="Anticodon_Ia_Leu_BEm"/>
    <property type="match status" value="1"/>
</dbReference>
<dbReference type="GO" id="GO:0002161">
    <property type="term" value="F:aminoacyl-tRNA deacylase activity"/>
    <property type="evidence" value="ECO:0007669"/>
    <property type="project" value="InterPro"/>
</dbReference>
<evidence type="ECO:0000256" key="7">
    <source>
        <dbReference type="ARBA" id="ARBA00022917"/>
    </source>
</evidence>
<dbReference type="GO" id="GO:0004823">
    <property type="term" value="F:leucine-tRNA ligase activity"/>
    <property type="evidence" value="ECO:0007669"/>
    <property type="project" value="UniProtKB-UniRule"/>
</dbReference>
<dbReference type="Pfam" id="PF08264">
    <property type="entry name" value="Anticodon_1"/>
    <property type="match status" value="1"/>
</dbReference>
<dbReference type="PANTHER" id="PTHR43740:SF2">
    <property type="entry name" value="LEUCINE--TRNA LIGASE, MITOCHONDRIAL"/>
    <property type="match status" value="1"/>
</dbReference>
<dbReference type="Pfam" id="PF00133">
    <property type="entry name" value="tRNA-synt_1"/>
    <property type="match status" value="1"/>
</dbReference>
<dbReference type="AlphaFoldDB" id="A0A0G0HQ45"/>
<dbReference type="STRING" id="1619036.US58_C0013G0035"/>
<organism evidence="12 13">
    <name type="scientific">Candidatus Magasanikbacteria bacterium GW2011_GWA2_37_8</name>
    <dbReference type="NCBI Taxonomy" id="1619036"/>
    <lineage>
        <taxon>Bacteria</taxon>
        <taxon>Candidatus Magasanikiibacteriota</taxon>
    </lineage>
</organism>
<evidence type="ECO:0000313" key="13">
    <source>
        <dbReference type="Proteomes" id="UP000034333"/>
    </source>
</evidence>
<evidence type="ECO:0000256" key="5">
    <source>
        <dbReference type="ARBA" id="ARBA00022801"/>
    </source>
</evidence>
<dbReference type="SUPFAM" id="SSF55811">
    <property type="entry name" value="Nudix"/>
    <property type="match status" value="1"/>
</dbReference>
<keyword evidence="8 10" id="KW-0030">Aminoacyl-tRNA synthetase</keyword>
<evidence type="ECO:0000256" key="2">
    <source>
        <dbReference type="ARBA" id="ARBA00022490"/>
    </source>
</evidence>
<dbReference type="PROSITE" id="PS00178">
    <property type="entry name" value="AA_TRNA_LIGASE_I"/>
    <property type="match status" value="1"/>
</dbReference>
<dbReference type="Gene3D" id="3.90.740.10">
    <property type="entry name" value="Valyl/Leucyl/Isoleucyl-tRNA synthetase, editing domain"/>
    <property type="match status" value="1"/>
</dbReference>
<dbReference type="Pfam" id="PF00293">
    <property type="entry name" value="NUDIX"/>
    <property type="match status" value="1"/>
</dbReference>
<dbReference type="Proteomes" id="UP000034333">
    <property type="component" value="Unassembled WGS sequence"/>
</dbReference>
<evidence type="ECO:0000256" key="4">
    <source>
        <dbReference type="ARBA" id="ARBA00022741"/>
    </source>
</evidence>
<proteinExistence type="inferred from homology"/>
<dbReference type="InterPro" id="IPR015797">
    <property type="entry name" value="NUDIX_hydrolase-like_dom_sf"/>
</dbReference>
<dbReference type="SUPFAM" id="SSF52374">
    <property type="entry name" value="Nucleotidylyl transferase"/>
    <property type="match status" value="1"/>
</dbReference>
<dbReference type="GO" id="GO:0005829">
    <property type="term" value="C:cytosol"/>
    <property type="evidence" value="ECO:0007669"/>
    <property type="project" value="TreeGrafter"/>
</dbReference>
<dbReference type="InterPro" id="IPR025709">
    <property type="entry name" value="Leu_tRNA-synth_edit"/>
</dbReference>
<evidence type="ECO:0000256" key="9">
    <source>
        <dbReference type="ARBA" id="ARBA00047469"/>
    </source>
</evidence>
<dbReference type="PRINTS" id="PR00985">
    <property type="entry name" value="TRNASYNTHLEU"/>
</dbReference>
<reference evidence="12 13" key="1">
    <citation type="journal article" date="2015" name="Nature">
        <title>rRNA introns, odd ribosomes, and small enigmatic genomes across a large radiation of phyla.</title>
        <authorList>
            <person name="Brown C.T."/>
            <person name="Hug L.A."/>
            <person name="Thomas B.C."/>
            <person name="Sharon I."/>
            <person name="Castelle C.J."/>
            <person name="Singh A."/>
            <person name="Wilkins M.J."/>
            <person name="Williams K.H."/>
            <person name="Banfield J.F."/>
        </authorList>
    </citation>
    <scope>NUCLEOTIDE SEQUENCE [LARGE SCALE GENOMIC DNA]</scope>
</reference>
<dbReference type="PROSITE" id="PS51462">
    <property type="entry name" value="NUDIX"/>
    <property type="match status" value="1"/>
</dbReference>
<keyword evidence="5" id="KW-0378">Hydrolase</keyword>
<evidence type="ECO:0000256" key="8">
    <source>
        <dbReference type="ARBA" id="ARBA00023146"/>
    </source>
</evidence>
<evidence type="ECO:0000256" key="6">
    <source>
        <dbReference type="ARBA" id="ARBA00022840"/>
    </source>
</evidence>
<dbReference type="Gene3D" id="1.10.730.10">
    <property type="entry name" value="Isoleucyl-tRNA Synthetase, Domain 1"/>
    <property type="match status" value="1"/>
</dbReference>
<dbReference type="InterPro" id="IPR009080">
    <property type="entry name" value="tRNAsynth_Ia_anticodon-bd"/>
</dbReference>
<name>A0A0G0HQ45_9BACT</name>
<feature type="binding site" evidence="10">
    <location>
        <position position="778"/>
    </location>
    <ligand>
        <name>ATP</name>
        <dbReference type="ChEBI" id="CHEBI:30616"/>
    </ligand>
</feature>
<dbReference type="FunFam" id="3.40.50.620:FF:000056">
    <property type="entry name" value="Leucine--tRNA ligase"/>
    <property type="match status" value="1"/>
</dbReference>
<keyword evidence="6 10" id="KW-0067">ATP-binding</keyword>
<dbReference type="PATRIC" id="fig|1619036.3.peg.427"/>
<evidence type="ECO:0000256" key="3">
    <source>
        <dbReference type="ARBA" id="ARBA00022598"/>
    </source>
</evidence>
<dbReference type="CDD" id="cd00812">
    <property type="entry name" value="LeuRS_core"/>
    <property type="match status" value="1"/>
</dbReference>
<comment type="caution">
    <text evidence="10">Lacks conserved residue(s) required for the propagation of feature annotation.</text>
</comment>
<dbReference type="Pfam" id="PF13603">
    <property type="entry name" value="tRNA-synt_1_2"/>
    <property type="match status" value="1"/>
</dbReference>
<dbReference type="FunFam" id="1.10.730.10:FF:000011">
    <property type="entry name" value="Leucine--tRNA ligase chloroplastic/mitochondrial"/>
    <property type="match status" value="1"/>
</dbReference>
<dbReference type="SUPFAM" id="SSF50677">
    <property type="entry name" value="ValRS/IleRS/LeuRS editing domain"/>
    <property type="match status" value="1"/>
</dbReference>